<accession>Q4KHM5</accession>
<name>Q4KHM5_PSEF5</name>
<dbReference type="Proteomes" id="UP000008540">
    <property type="component" value="Chromosome"/>
</dbReference>
<proteinExistence type="predicted"/>
<gene>
    <name evidence="1" type="ordered locus">PFL_1127</name>
</gene>
<dbReference type="HOGENOM" id="CLU_1516644_0_0_6"/>
<dbReference type="STRING" id="220664.PFL_1127"/>
<organism evidence="1 2">
    <name type="scientific">Pseudomonas fluorescens (strain ATCC BAA-477 / NRRL B-23932 / Pf-5)</name>
    <dbReference type="NCBI Taxonomy" id="220664"/>
    <lineage>
        <taxon>Bacteria</taxon>
        <taxon>Pseudomonadati</taxon>
        <taxon>Pseudomonadota</taxon>
        <taxon>Gammaproteobacteria</taxon>
        <taxon>Pseudomonadales</taxon>
        <taxon>Pseudomonadaceae</taxon>
        <taxon>Pseudomonas</taxon>
    </lineage>
</organism>
<sequence>MISSTSASQKRAIGVFLLGMQLLPGQAQPAQTLRQPDRQQWRHGHQEAIDVAAYRMVGKHCPGGEQRQGADQDQLDLELGHQDQQEADDDQQLQQQFHHHPQTEALGESAEVAAVHRYAPDMGVIEQQRWQAMGRQAGEDSRHLITAGSVQAHGRHSQAVAGLSRGMGASLLPEGMG</sequence>
<dbReference type="EMBL" id="CP000076">
    <property type="protein sequence ID" value="AAY90414.1"/>
    <property type="molecule type" value="Genomic_DNA"/>
</dbReference>
<evidence type="ECO:0000313" key="1">
    <source>
        <dbReference type="EMBL" id="AAY90414.1"/>
    </source>
</evidence>
<evidence type="ECO:0000313" key="2">
    <source>
        <dbReference type="Proteomes" id="UP000008540"/>
    </source>
</evidence>
<dbReference type="KEGG" id="pfl:PFL_1127"/>
<reference evidence="1 2" key="1">
    <citation type="journal article" date="2005" name="Nat. Biotechnol.">
        <title>Complete genome sequence of the plant commensal Pseudomonas fluorescens Pf-5.</title>
        <authorList>
            <person name="Paulsen I.T."/>
            <person name="Press C.M."/>
            <person name="Ravel J."/>
            <person name="Kobayashi D.Y."/>
            <person name="Myers G.S."/>
            <person name="Mavrodi D.V."/>
            <person name="DeBoy R.T."/>
            <person name="Seshadri R."/>
            <person name="Ren Q."/>
            <person name="Madupu R."/>
            <person name="Dodson R.J."/>
            <person name="Durkin A.S."/>
            <person name="Brinkac L.M."/>
            <person name="Daugherty S.C."/>
            <person name="Sullivan S.A."/>
            <person name="Rosovitz M.J."/>
            <person name="Gwinn M.L."/>
            <person name="Zhou L."/>
            <person name="Schneider D.J."/>
            <person name="Cartinhour S.W."/>
            <person name="Nelson W.C."/>
            <person name="Weidman J."/>
            <person name="Watkins K."/>
            <person name="Tran K."/>
            <person name="Khouri H."/>
            <person name="Pierson E.A."/>
            <person name="Pierson L.S.III."/>
            <person name="Thomashow L.S."/>
            <person name="Loper J.E."/>
        </authorList>
    </citation>
    <scope>NUCLEOTIDE SEQUENCE [LARGE SCALE GENOMIC DNA]</scope>
    <source>
        <strain evidence="2">ATCC BAA-477 / NRRL B-23932 / Pf-5</strain>
    </source>
</reference>
<dbReference type="AlphaFoldDB" id="Q4KHM5"/>
<protein>
    <submittedName>
        <fullName evidence="1">Uncharacterized protein</fullName>
    </submittedName>
</protein>